<dbReference type="PANTHER" id="PTHR12357:SF95">
    <property type="entry name" value="YTH DOMAIN-CONTAINING FAMILY PROTEIN"/>
    <property type="match status" value="1"/>
</dbReference>
<dbReference type="Proteomes" id="UP000326396">
    <property type="component" value="Linkage Group LG4"/>
</dbReference>
<protein>
    <recommendedName>
        <fullName evidence="1">YTH domain-containing family protein</fullName>
    </recommendedName>
</protein>
<feature type="domain" description="YTH" evidence="3">
    <location>
        <begin position="340"/>
        <end position="478"/>
    </location>
</feature>
<sequence>MPGDKKVANPVYDDQFDVTPLRKCFGSLVFQMFVFLVIKIAFFVLLYVYYLTPLSAQSPVAGLKSDACAKFINQNVISGKYVISSDSGLSYSESAVFPVNGGVGSMEVSEQSVHHPSSICYDYHYPGHNESHHQSSASCHKNCDGPSYKDNGSLLYYMPGYNPYAFMGVDGQHPQFSSSECYSWNSGRYQNPTYWGSKFAMGSNGSLKSSGINPKRSMTDFSEKFPDYSFDMQSRQSVSNISQSVHQSSHLCSLNKLGAVCHSGSATKGYQPCANMSSFGYQNQGLFANYSMIHAPKVRESEELTCGPRAQSSVAEHKEEHSLKNNQYNLDGFQTKYEEAKFFIIKSYSEDDVHKCVKYNVWSSTPNGNKKLDEAFLEAQGKTGSKCPVFLFFSVNGSGQFVGVAEMMGPVVFEKDMDFWQLDKWSGFFPVKWHVIKDIPNSQLRHIILENNDNRPVTYTRDTQEVGLQQGVEMLDIFKSYPSKTSLLDDLSFYENREKLLKARKVGKLSLQSELVVVTLYMQKNTRAEEGLMSTNGSSDPVSSIIKITRNLSLNTDLPKDKSLT</sequence>
<accession>A0A5N6MZ84</accession>
<dbReference type="CDD" id="cd21134">
    <property type="entry name" value="YTH"/>
    <property type="match status" value="1"/>
</dbReference>
<gene>
    <name evidence="4" type="ORF">E3N88_27987</name>
</gene>
<dbReference type="PROSITE" id="PS50882">
    <property type="entry name" value="YTH"/>
    <property type="match status" value="1"/>
</dbReference>
<dbReference type="GO" id="GO:0003729">
    <property type="term" value="F:mRNA binding"/>
    <property type="evidence" value="ECO:0007669"/>
    <property type="project" value="UniProtKB-UniRule"/>
</dbReference>
<dbReference type="Pfam" id="PF04146">
    <property type="entry name" value="YTH"/>
    <property type="match status" value="1"/>
</dbReference>
<keyword evidence="2" id="KW-0472">Membrane</keyword>
<feature type="transmembrane region" description="Helical" evidence="2">
    <location>
        <begin position="28"/>
        <end position="50"/>
    </location>
</feature>
<evidence type="ECO:0000256" key="1">
    <source>
        <dbReference type="RuleBase" id="RU369095"/>
    </source>
</evidence>
<dbReference type="GO" id="GO:1990247">
    <property type="term" value="F:N6-methyladenosine-containing RNA reader activity"/>
    <property type="evidence" value="ECO:0007669"/>
    <property type="project" value="UniProtKB-UniRule"/>
</dbReference>
<comment type="function">
    <text evidence="1">Specifically recognizes and binds N6-methyladenosine (m6A)-containing RNAs, and regulates mRNA stability. M6A is a modification present at internal sites of mRNAs and some non-coding RNAs and plays a role in mRNA stability and processing.</text>
</comment>
<evidence type="ECO:0000313" key="4">
    <source>
        <dbReference type="EMBL" id="KAD4179396.1"/>
    </source>
</evidence>
<proteinExistence type="inferred from homology"/>
<keyword evidence="5" id="KW-1185">Reference proteome</keyword>
<evidence type="ECO:0000313" key="5">
    <source>
        <dbReference type="Proteomes" id="UP000326396"/>
    </source>
</evidence>
<comment type="caution">
    <text evidence="4">The sequence shown here is derived from an EMBL/GenBank/DDBJ whole genome shotgun (WGS) entry which is preliminary data.</text>
</comment>
<organism evidence="4 5">
    <name type="scientific">Mikania micrantha</name>
    <name type="common">bitter vine</name>
    <dbReference type="NCBI Taxonomy" id="192012"/>
    <lineage>
        <taxon>Eukaryota</taxon>
        <taxon>Viridiplantae</taxon>
        <taxon>Streptophyta</taxon>
        <taxon>Embryophyta</taxon>
        <taxon>Tracheophyta</taxon>
        <taxon>Spermatophyta</taxon>
        <taxon>Magnoliopsida</taxon>
        <taxon>eudicotyledons</taxon>
        <taxon>Gunneridae</taxon>
        <taxon>Pentapetalae</taxon>
        <taxon>asterids</taxon>
        <taxon>campanulids</taxon>
        <taxon>Asterales</taxon>
        <taxon>Asteraceae</taxon>
        <taxon>Asteroideae</taxon>
        <taxon>Heliantheae alliance</taxon>
        <taxon>Eupatorieae</taxon>
        <taxon>Mikania</taxon>
    </lineage>
</organism>
<name>A0A5N6MZ84_9ASTR</name>
<dbReference type="Gene3D" id="3.10.590.10">
    <property type="entry name" value="ph1033 like domains"/>
    <property type="match status" value="1"/>
</dbReference>
<dbReference type="EMBL" id="SZYD01000014">
    <property type="protein sequence ID" value="KAD4179396.1"/>
    <property type="molecule type" value="Genomic_DNA"/>
</dbReference>
<dbReference type="InterPro" id="IPR007275">
    <property type="entry name" value="YTH_domain"/>
</dbReference>
<dbReference type="GO" id="GO:0061157">
    <property type="term" value="P:mRNA destabilization"/>
    <property type="evidence" value="ECO:0007669"/>
    <property type="project" value="TreeGrafter"/>
</dbReference>
<evidence type="ECO:0000256" key="2">
    <source>
        <dbReference type="SAM" id="Phobius"/>
    </source>
</evidence>
<dbReference type="InterPro" id="IPR045168">
    <property type="entry name" value="YTH_prot"/>
</dbReference>
<dbReference type="PANTHER" id="PTHR12357">
    <property type="entry name" value="YTH YT521-B HOMOLOGY DOMAIN-CONTAINING"/>
    <property type="match status" value="1"/>
</dbReference>
<evidence type="ECO:0000259" key="3">
    <source>
        <dbReference type="PROSITE" id="PS50882"/>
    </source>
</evidence>
<reference evidence="4 5" key="1">
    <citation type="submission" date="2019-05" db="EMBL/GenBank/DDBJ databases">
        <title>Mikania micrantha, genome provides insights into the molecular mechanism of rapid growth.</title>
        <authorList>
            <person name="Liu B."/>
        </authorList>
    </citation>
    <scope>NUCLEOTIDE SEQUENCE [LARGE SCALE GENOMIC DNA]</scope>
    <source>
        <strain evidence="4">NLD-2019</strain>
        <tissue evidence="4">Leaf</tissue>
    </source>
</reference>
<keyword evidence="2" id="KW-1133">Transmembrane helix</keyword>
<dbReference type="GO" id="GO:0005737">
    <property type="term" value="C:cytoplasm"/>
    <property type="evidence" value="ECO:0007669"/>
    <property type="project" value="TreeGrafter"/>
</dbReference>
<dbReference type="AlphaFoldDB" id="A0A5N6MZ84"/>
<keyword evidence="2" id="KW-0812">Transmembrane</keyword>
<comment type="similarity">
    <text evidence="1">Belongs to the YTHDF family.</text>
</comment>
<dbReference type="OrthoDB" id="306690at2759"/>
<keyword evidence="1" id="KW-0694">RNA-binding</keyword>